<dbReference type="PANTHER" id="PTHR43777:SF1">
    <property type="entry name" value="MOLYBDENUM COFACTOR CYTIDYLYLTRANSFERASE"/>
    <property type="match status" value="1"/>
</dbReference>
<dbReference type="CDD" id="cd04182">
    <property type="entry name" value="GT_2_like_f"/>
    <property type="match status" value="1"/>
</dbReference>
<comment type="caution">
    <text evidence="3">The sequence shown here is derived from an EMBL/GenBank/DDBJ whole genome shotgun (WGS) entry which is preliminary data.</text>
</comment>
<dbReference type="Proteomes" id="UP000634011">
    <property type="component" value="Unassembled WGS sequence"/>
</dbReference>
<evidence type="ECO:0000313" key="3">
    <source>
        <dbReference type="EMBL" id="MBC3864254.1"/>
    </source>
</evidence>
<dbReference type="Gene3D" id="3.90.550.10">
    <property type="entry name" value="Spore Coat Polysaccharide Biosynthesis Protein SpsA, Chain A"/>
    <property type="match status" value="1"/>
</dbReference>
<dbReference type="Pfam" id="PF12804">
    <property type="entry name" value="NTP_transf_3"/>
    <property type="match status" value="1"/>
</dbReference>
<dbReference type="InterPro" id="IPR025877">
    <property type="entry name" value="MobA-like_NTP_Trfase"/>
</dbReference>
<keyword evidence="1" id="KW-0460">Magnesium</keyword>
<sequence>MTIPANWTGILLAAGRGRRFDPLGDEDKLRQILPGGSSIACRSAAQLQAVLPDLCVVVRPDNQQLIQQLQQSNYPVLICSEADEGMAASLTAALRHTKVSAGWIVALADMPFVQQTTIALVLQALQNGADIVVPVFGGRRGHPVGFSHHHLPELLGLTGDQGARMLLQKYPVLEVVVNDPGILQDIDNPADLQTYLPKI</sequence>
<dbReference type="EMBL" id="JACOFV010000026">
    <property type="protein sequence ID" value="MBC3864254.1"/>
    <property type="molecule type" value="Genomic_DNA"/>
</dbReference>
<evidence type="ECO:0000259" key="2">
    <source>
        <dbReference type="Pfam" id="PF12804"/>
    </source>
</evidence>
<dbReference type="SUPFAM" id="SSF53448">
    <property type="entry name" value="Nucleotide-diphospho-sugar transferases"/>
    <property type="match status" value="1"/>
</dbReference>
<evidence type="ECO:0000313" key="4">
    <source>
        <dbReference type="Proteomes" id="UP000634011"/>
    </source>
</evidence>
<accession>A0A923KRR0</accession>
<dbReference type="GO" id="GO:0016779">
    <property type="term" value="F:nucleotidyltransferase activity"/>
    <property type="evidence" value="ECO:0007669"/>
    <property type="project" value="UniProtKB-ARBA"/>
</dbReference>
<protein>
    <submittedName>
        <fullName evidence="3">Nucleotidyltransferase family protein</fullName>
    </submittedName>
</protein>
<evidence type="ECO:0000256" key="1">
    <source>
        <dbReference type="ARBA" id="ARBA00022842"/>
    </source>
</evidence>
<dbReference type="RefSeq" id="WP_186914195.1">
    <property type="nucleotide sequence ID" value="NZ_JACOFV010000026.1"/>
</dbReference>
<keyword evidence="4" id="KW-1185">Reference proteome</keyword>
<name>A0A923KRR0_9BURK</name>
<dbReference type="InterPro" id="IPR029044">
    <property type="entry name" value="Nucleotide-diphossugar_trans"/>
</dbReference>
<dbReference type="PANTHER" id="PTHR43777">
    <property type="entry name" value="MOLYBDENUM COFACTOR CYTIDYLYLTRANSFERASE"/>
    <property type="match status" value="1"/>
</dbReference>
<dbReference type="AlphaFoldDB" id="A0A923KRR0"/>
<gene>
    <name evidence="3" type="ORF">H8K32_19300</name>
</gene>
<proteinExistence type="predicted"/>
<organism evidence="3 4">
    <name type="scientific">Undibacterium jejuense</name>
    <dbReference type="NCBI Taxonomy" id="1344949"/>
    <lineage>
        <taxon>Bacteria</taxon>
        <taxon>Pseudomonadati</taxon>
        <taxon>Pseudomonadota</taxon>
        <taxon>Betaproteobacteria</taxon>
        <taxon>Burkholderiales</taxon>
        <taxon>Oxalobacteraceae</taxon>
        <taxon>Undibacterium</taxon>
    </lineage>
</organism>
<reference evidence="3" key="1">
    <citation type="submission" date="2020-08" db="EMBL/GenBank/DDBJ databases">
        <title>Novel species isolated from subtropical streams in China.</title>
        <authorList>
            <person name="Lu H."/>
        </authorList>
    </citation>
    <scope>NUCLEOTIDE SEQUENCE</scope>
    <source>
        <strain evidence="3">KACC 12607</strain>
    </source>
</reference>
<feature type="domain" description="MobA-like NTP transferase" evidence="2">
    <location>
        <begin position="9"/>
        <end position="170"/>
    </location>
</feature>